<reference evidence="2 3" key="1">
    <citation type="journal article" date="2016" name="Nat. Commun.">
        <title>Ectomycorrhizal ecology is imprinted in the genome of the dominant symbiotic fungus Cenococcum geophilum.</title>
        <authorList>
            <consortium name="DOE Joint Genome Institute"/>
            <person name="Peter M."/>
            <person name="Kohler A."/>
            <person name="Ohm R.A."/>
            <person name="Kuo A."/>
            <person name="Krutzmann J."/>
            <person name="Morin E."/>
            <person name="Arend M."/>
            <person name="Barry K.W."/>
            <person name="Binder M."/>
            <person name="Choi C."/>
            <person name="Clum A."/>
            <person name="Copeland A."/>
            <person name="Grisel N."/>
            <person name="Haridas S."/>
            <person name="Kipfer T."/>
            <person name="LaButti K."/>
            <person name="Lindquist E."/>
            <person name="Lipzen A."/>
            <person name="Maire R."/>
            <person name="Meier B."/>
            <person name="Mihaltcheva S."/>
            <person name="Molinier V."/>
            <person name="Murat C."/>
            <person name="Poggeler S."/>
            <person name="Quandt C.A."/>
            <person name="Sperisen C."/>
            <person name="Tritt A."/>
            <person name="Tisserant E."/>
            <person name="Crous P.W."/>
            <person name="Henrissat B."/>
            <person name="Nehls U."/>
            <person name="Egli S."/>
            <person name="Spatafora J.W."/>
            <person name="Grigoriev I.V."/>
            <person name="Martin F.M."/>
        </authorList>
    </citation>
    <scope>NUCLEOTIDE SEQUENCE [LARGE SCALE GENOMIC DNA]</scope>
    <source>
        <strain evidence="2 3">CBS 207.34</strain>
    </source>
</reference>
<keyword evidence="3" id="KW-1185">Reference proteome</keyword>
<feature type="transmembrane region" description="Helical" evidence="1">
    <location>
        <begin position="20"/>
        <end position="40"/>
    </location>
</feature>
<organism evidence="2 3">
    <name type="scientific">Glonium stellatum</name>
    <dbReference type="NCBI Taxonomy" id="574774"/>
    <lineage>
        <taxon>Eukaryota</taxon>
        <taxon>Fungi</taxon>
        <taxon>Dikarya</taxon>
        <taxon>Ascomycota</taxon>
        <taxon>Pezizomycotina</taxon>
        <taxon>Dothideomycetes</taxon>
        <taxon>Pleosporomycetidae</taxon>
        <taxon>Gloniales</taxon>
        <taxon>Gloniaceae</taxon>
        <taxon>Glonium</taxon>
    </lineage>
</organism>
<keyword evidence="1" id="KW-0472">Membrane</keyword>
<gene>
    <name evidence="2" type="ORF">AOQ84DRAFT_357737</name>
</gene>
<evidence type="ECO:0000256" key="1">
    <source>
        <dbReference type="SAM" id="Phobius"/>
    </source>
</evidence>
<evidence type="ECO:0000313" key="2">
    <source>
        <dbReference type="EMBL" id="OCL01734.1"/>
    </source>
</evidence>
<protein>
    <submittedName>
        <fullName evidence="2">Uncharacterized protein</fullName>
    </submittedName>
</protein>
<sequence>MAKGFSEDLWIASGLGLQSLFRWWSSISGLGIFFTGSFFWRWRGLEGNHIFVL</sequence>
<accession>A0A8E2EN55</accession>
<evidence type="ECO:0000313" key="3">
    <source>
        <dbReference type="Proteomes" id="UP000250140"/>
    </source>
</evidence>
<dbReference type="AlphaFoldDB" id="A0A8E2EN55"/>
<keyword evidence="1" id="KW-1133">Transmembrane helix</keyword>
<keyword evidence="1" id="KW-0812">Transmembrane</keyword>
<proteinExistence type="predicted"/>
<dbReference type="EMBL" id="KV751086">
    <property type="protein sequence ID" value="OCL01734.1"/>
    <property type="molecule type" value="Genomic_DNA"/>
</dbReference>
<dbReference type="Proteomes" id="UP000250140">
    <property type="component" value="Unassembled WGS sequence"/>
</dbReference>
<name>A0A8E2EN55_9PEZI</name>